<dbReference type="InterPro" id="IPR006626">
    <property type="entry name" value="PbH1"/>
</dbReference>
<dbReference type="InterPro" id="IPR012334">
    <property type="entry name" value="Pectin_lyas_fold"/>
</dbReference>
<feature type="compositionally biased region" description="Polar residues" evidence="1">
    <location>
        <begin position="765"/>
        <end position="779"/>
    </location>
</feature>
<feature type="transmembrane region" description="Helical" evidence="2">
    <location>
        <begin position="802"/>
        <end position="823"/>
    </location>
</feature>
<evidence type="ECO:0000256" key="3">
    <source>
        <dbReference type="SAM" id="SignalP"/>
    </source>
</evidence>
<dbReference type="Proteomes" id="UP000241201">
    <property type="component" value="Unassembled WGS sequence"/>
</dbReference>
<proteinExistence type="predicted"/>
<dbReference type="GeneID" id="77470475"/>
<evidence type="ECO:0000313" key="7">
    <source>
        <dbReference type="Proteomes" id="UP000241201"/>
    </source>
</evidence>
<dbReference type="SUPFAM" id="SSF51126">
    <property type="entry name" value="Pectin lyase-like"/>
    <property type="match status" value="1"/>
</dbReference>
<dbReference type="InterPro" id="IPR055382">
    <property type="entry name" value="DUF7601"/>
</dbReference>
<evidence type="ECO:0000259" key="4">
    <source>
        <dbReference type="Pfam" id="PF24547"/>
    </source>
</evidence>
<reference evidence="7" key="1">
    <citation type="submission" date="2018-03" db="EMBL/GenBank/DDBJ databases">
        <title>Lachnoclostridium SNUG30370 gen.nov., sp.nov., isolated from human faeces.</title>
        <authorList>
            <person name="Seo B."/>
            <person name="Jeon K."/>
            <person name="Ko G."/>
        </authorList>
    </citation>
    <scope>NUCLEOTIDE SEQUENCE [LARGE SCALE GENOMIC DNA]</scope>
    <source>
        <strain evidence="7">SNUG30370</strain>
    </source>
</reference>
<keyword evidence="3" id="KW-0732">Signal</keyword>
<evidence type="ECO:0000313" key="6">
    <source>
        <dbReference type="EMBL" id="PST41027.1"/>
    </source>
</evidence>
<dbReference type="Pfam" id="PF24547">
    <property type="entry name" value="DUF7601"/>
    <property type="match status" value="1"/>
</dbReference>
<organism evidence="6 7">
    <name type="scientific">Faecalibacillus faecis</name>
    <dbReference type="NCBI Taxonomy" id="1982628"/>
    <lineage>
        <taxon>Bacteria</taxon>
        <taxon>Bacillati</taxon>
        <taxon>Bacillota</taxon>
        <taxon>Erysipelotrichia</taxon>
        <taxon>Erysipelotrichales</taxon>
        <taxon>Coprobacillaceae</taxon>
        <taxon>Faecalibacillus</taxon>
    </lineage>
</organism>
<protein>
    <submittedName>
        <fullName evidence="5">DUF5979 domain-containing protein</fullName>
    </submittedName>
</protein>
<dbReference type="RefSeq" id="WP_106987637.1">
    <property type="nucleotide sequence ID" value="NZ_JADPLM010000023.1"/>
</dbReference>
<gene>
    <name evidence="6" type="ORF">C7U55_05120</name>
    <name evidence="5" type="ORF">LJD69_06125</name>
</gene>
<dbReference type="SMART" id="SM00710">
    <property type="entry name" value="PbH1"/>
    <property type="match status" value="8"/>
</dbReference>
<dbReference type="InterPro" id="IPR011050">
    <property type="entry name" value="Pectin_lyase_fold/virulence"/>
</dbReference>
<evidence type="ECO:0000313" key="5">
    <source>
        <dbReference type="EMBL" id="MCB8610166.1"/>
    </source>
</evidence>
<evidence type="ECO:0000256" key="2">
    <source>
        <dbReference type="SAM" id="Phobius"/>
    </source>
</evidence>
<keyword evidence="7" id="KW-1185">Reference proteome</keyword>
<feature type="signal peptide" evidence="3">
    <location>
        <begin position="1"/>
        <end position="25"/>
    </location>
</feature>
<dbReference type="Gene3D" id="2.60.40.1140">
    <property type="entry name" value="Collagen-binding surface protein Cna, B-type domain"/>
    <property type="match status" value="1"/>
</dbReference>
<sequence>MRTKVMSWLLALCLMVGLLPATTLAAAAPGTSSGTVIYVSESGDDSAAGDENAPLKTIGAAFTKAADGDTICLLSDIQLAGKLVLTGDKSVTLADKAGETAKKITCQKASSSDDYMIEVGVEYGTATATNLTLENVTIDAEGQDIRCIRVCPESQLILENGATVCNGRAVHSDGSTGTNDWGGGIVVDSNAKLIMNDGSAVTGCSAEQGGGIYLSGEMELNGGTISGNTAVGDYYRPGITQSAHGGAILIRANRADYDESYAVPAKLTMTGGNIQNNKAASDLSAFGGAVAILGTPKNTVDLTNEFIMTGGTISGNTAGYGGAISVYAADRYWNGNASVKISGNAEITQNTGRNGGGAIALWTSKADNYTSTVEMSGGTISENETFSKGGGVFLYGKGDSFYMTDGIISDNEAKQGGGISISDTDAAAYLLGGTIQDNKAIDGYPHVDDASERSYYGNAVYQDGSLYLDGTKANISGDIRIGCRFDTSGGISTNRFVALVGASDTMNDYELTSFESESLDGRVVVAPSAITYGTEAYSVADAEPYLAHFTHNHKEIITDTDYTAETGASSQAKSLVLYGAIQKYSVTYTDGIGGASFADEVTSDLRRGTPTPAFTGGTPTHSGYTFTGWSPAVAATVTANAVYTAQWVPIGGGGEDPYGNLTVSKTVTGKAGDTEQKFTFTVKLDRAISGAYGDMTFNNGTAVVTLKHGESSTATKLPADIHYTVTESDNDGYTVTANGATGVISDGKTAVAAFINTKDSDAPDQPSNPDSPVTPNQPGSPDVPNDSGTPDDVPKMGDTMNLGLWISLMELSLAGLFISLVVVKKRTRRNRHSN</sequence>
<dbReference type="Gene3D" id="2.160.20.10">
    <property type="entry name" value="Single-stranded right-handed beta-helix, Pectin lyase-like"/>
    <property type="match status" value="1"/>
</dbReference>
<accession>A0A2T3G0H0</accession>
<feature type="chain" id="PRO_5039224022" evidence="3">
    <location>
        <begin position="26"/>
        <end position="834"/>
    </location>
</feature>
<dbReference type="EMBL" id="JAJDKZ010000013">
    <property type="protein sequence ID" value="MCB8610166.1"/>
    <property type="molecule type" value="Genomic_DNA"/>
</dbReference>
<dbReference type="EMBL" id="PYLP01000004">
    <property type="protein sequence ID" value="PST41027.1"/>
    <property type="molecule type" value="Genomic_DNA"/>
</dbReference>
<comment type="caution">
    <text evidence="6">The sequence shown here is derived from an EMBL/GenBank/DDBJ whole genome shotgun (WGS) entry which is preliminary data.</text>
</comment>
<keyword evidence="2" id="KW-0472">Membrane</keyword>
<keyword evidence="2" id="KW-0812">Transmembrane</keyword>
<reference evidence="6" key="2">
    <citation type="journal article" date="2019" name="Int. J. Syst. Evol. Microbiol.">
        <title>Faecalibacillus intestinalis gen. nov., sp. nov. and Faecalibacillus faecis sp. nov., isolated from human faeces.</title>
        <authorList>
            <person name="Seo B."/>
            <person name="Jeon K."/>
            <person name="Baek I."/>
            <person name="Lee Y.M."/>
            <person name="Baek K."/>
            <person name="Ko G."/>
        </authorList>
    </citation>
    <scope>NUCLEOTIDE SEQUENCE</scope>
    <source>
        <strain evidence="6">SNUG30370</strain>
    </source>
</reference>
<dbReference type="Proteomes" id="UP001198439">
    <property type="component" value="Unassembled WGS sequence"/>
</dbReference>
<evidence type="ECO:0000256" key="1">
    <source>
        <dbReference type="SAM" id="MobiDB-lite"/>
    </source>
</evidence>
<feature type="region of interest" description="Disordered" evidence="1">
    <location>
        <begin position="758"/>
        <end position="795"/>
    </location>
</feature>
<feature type="domain" description="DUF7601" evidence="4">
    <location>
        <begin position="659"/>
        <end position="758"/>
    </location>
</feature>
<reference evidence="5" key="3">
    <citation type="submission" date="2021-10" db="EMBL/GenBank/DDBJ databases">
        <title>Collection of gut derived symbiotic bacterial strains cultured from healthy donors.</title>
        <authorList>
            <person name="Lin H."/>
            <person name="Littmann E."/>
            <person name="Kohout C."/>
            <person name="Pamer E.G."/>
        </authorList>
    </citation>
    <scope>NUCLEOTIDE SEQUENCE</scope>
    <source>
        <strain evidence="5">DFI.4.48</strain>
    </source>
</reference>
<name>A0A2T3G0H0_9FIRM</name>
<dbReference type="AlphaFoldDB" id="A0A2T3G0H0"/>
<keyword evidence="2" id="KW-1133">Transmembrane helix</keyword>